<evidence type="ECO:0000313" key="2">
    <source>
        <dbReference type="Proteomes" id="UP000317909"/>
    </source>
</evidence>
<sequence length="62" mass="7242">MLTESEVSRSWNKLFKSGIFTEVSFEKAEALLEELRPTSPLRHRLTSELEELRQLHGERVEA</sequence>
<gene>
    <name evidence="1" type="ORF">I41_42920</name>
</gene>
<keyword evidence="2" id="KW-1185">Reference proteome</keyword>
<dbReference type="KEGG" id="llh:I41_42920"/>
<accession>A0A517U397</accession>
<dbReference type="OrthoDB" id="285112at2"/>
<dbReference type="AlphaFoldDB" id="A0A517U397"/>
<dbReference type="EMBL" id="CP036339">
    <property type="protein sequence ID" value="QDT75083.1"/>
    <property type="molecule type" value="Genomic_DNA"/>
</dbReference>
<organism evidence="1 2">
    <name type="scientific">Lacipirellula limnantheis</name>
    <dbReference type="NCBI Taxonomy" id="2528024"/>
    <lineage>
        <taxon>Bacteria</taxon>
        <taxon>Pseudomonadati</taxon>
        <taxon>Planctomycetota</taxon>
        <taxon>Planctomycetia</taxon>
        <taxon>Pirellulales</taxon>
        <taxon>Lacipirellulaceae</taxon>
        <taxon>Lacipirellula</taxon>
    </lineage>
</organism>
<evidence type="ECO:0000313" key="1">
    <source>
        <dbReference type="EMBL" id="QDT75083.1"/>
    </source>
</evidence>
<reference evidence="1 2" key="1">
    <citation type="submission" date="2019-02" db="EMBL/GenBank/DDBJ databases">
        <title>Deep-cultivation of Planctomycetes and their phenomic and genomic characterization uncovers novel biology.</title>
        <authorList>
            <person name="Wiegand S."/>
            <person name="Jogler M."/>
            <person name="Boedeker C."/>
            <person name="Pinto D."/>
            <person name="Vollmers J."/>
            <person name="Rivas-Marin E."/>
            <person name="Kohn T."/>
            <person name="Peeters S.H."/>
            <person name="Heuer A."/>
            <person name="Rast P."/>
            <person name="Oberbeckmann S."/>
            <person name="Bunk B."/>
            <person name="Jeske O."/>
            <person name="Meyerdierks A."/>
            <person name="Storesund J.E."/>
            <person name="Kallscheuer N."/>
            <person name="Luecker S."/>
            <person name="Lage O.M."/>
            <person name="Pohl T."/>
            <person name="Merkel B.J."/>
            <person name="Hornburger P."/>
            <person name="Mueller R.-W."/>
            <person name="Bruemmer F."/>
            <person name="Labrenz M."/>
            <person name="Spormann A.M."/>
            <person name="Op den Camp H."/>
            <person name="Overmann J."/>
            <person name="Amann R."/>
            <person name="Jetten M.S.M."/>
            <person name="Mascher T."/>
            <person name="Medema M.H."/>
            <person name="Devos D.P."/>
            <person name="Kaster A.-K."/>
            <person name="Ovreas L."/>
            <person name="Rohde M."/>
            <person name="Galperin M.Y."/>
            <person name="Jogler C."/>
        </authorList>
    </citation>
    <scope>NUCLEOTIDE SEQUENCE [LARGE SCALE GENOMIC DNA]</scope>
    <source>
        <strain evidence="1 2">I41</strain>
    </source>
</reference>
<name>A0A517U397_9BACT</name>
<proteinExistence type="predicted"/>
<protein>
    <submittedName>
        <fullName evidence="1">Uncharacterized protein</fullName>
    </submittedName>
</protein>
<dbReference type="RefSeq" id="WP_145434781.1">
    <property type="nucleotide sequence ID" value="NZ_CP036339.1"/>
</dbReference>
<dbReference type="Proteomes" id="UP000317909">
    <property type="component" value="Chromosome"/>
</dbReference>